<keyword evidence="2" id="KW-1185">Reference proteome</keyword>
<comment type="caution">
    <text evidence="1">The sequence shown here is derived from an EMBL/GenBank/DDBJ whole genome shotgun (WGS) entry which is preliminary data.</text>
</comment>
<gene>
    <name evidence="1" type="ORF">CSSPJE1EN1_LOCUS29650</name>
</gene>
<name>A0ABP0VIM8_9BRYO</name>
<proteinExistence type="predicted"/>
<evidence type="ECO:0000313" key="2">
    <source>
        <dbReference type="Proteomes" id="UP001497444"/>
    </source>
</evidence>
<reference evidence="1" key="1">
    <citation type="submission" date="2024-02" db="EMBL/GenBank/DDBJ databases">
        <authorList>
            <consortium name="ELIXIR-Norway"/>
            <consortium name="Elixir Norway"/>
        </authorList>
    </citation>
    <scope>NUCLEOTIDE SEQUENCE</scope>
</reference>
<dbReference type="Proteomes" id="UP001497444">
    <property type="component" value="Unassembled WGS sequence"/>
</dbReference>
<evidence type="ECO:0000313" key="1">
    <source>
        <dbReference type="EMBL" id="CAK9254272.1"/>
    </source>
</evidence>
<dbReference type="EMBL" id="CAXAQS010001004">
    <property type="protein sequence ID" value="CAK9254272.1"/>
    <property type="molecule type" value="Genomic_DNA"/>
</dbReference>
<protein>
    <submittedName>
        <fullName evidence="1">Uncharacterized protein</fullName>
    </submittedName>
</protein>
<organism evidence="1 2">
    <name type="scientific">Sphagnum jensenii</name>
    <dbReference type="NCBI Taxonomy" id="128206"/>
    <lineage>
        <taxon>Eukaryota</taxon>
        <taxon>Viridiplantae</taxon>
        <taxon>Streptophyta</taxon>
        <taxon>Embryophyta</taxon>
        <taxon>Bryophyta</taxon>
        <taxon>Sphagnophytina</taxon>
        <taxon>Sphagnopsida</taxon>
        <taxon>Sphagnales</taxon>
        <taxon>Sphagnaceae</taxon>
        <taxon>Sphagnum</taxon>
    </lineage>
</organism>
<accession>A0ABP0VIM8</accession>
<sequence>MGFRNVQEGVIPDDLAWHETIEITQGITPWFELGGYLFMSGNRGQYGMTYVGDHIRPRFRAPVSCTGRWGSRPDLKLQFNVSKKVGIGVEYYTGIGSFQSPYTLSQQFHQIGPAVDLDVSPDYEINFGYMFGLTPGTVRGIVKLILGRRVAWKKRKPR</sequence>